<keyword evidence="5" id="KW-0029">Amino-acid transport</keyword>
<comment type="subcellular location">
    <subcellularLocation>
        <location evidence="1">Cell membrane</location>
        <topology evidence="1">Multi-pass membrane protein</topology>
    </subcellularLocation>
</comment>
<evidence type="ECO:0000256" key="8">
    <source>
        <dbReference type="ARBA" id="ARBA00037998"/>
    </source>
</evidence>
<feature type="transmembrane region" description="Helical" evidence="9">
    <location>
        <begin position="186"/>
        <end position="212"/>
    </location>
</feature>
<feature type="transmembrane region" description="Helical" evidence="9">
    <location>
        <begin position="224"/>
        <end position="248"/>
    </location>
</feature>
<comment type="caution">
    <text evidence="10">The sequence shown here is derived from an EMBL/GenBank/DDBJ whole genome shotgun (WGS) entry which is preliminary data.</text>
</comment>
<evidence type="ECO:0000256" key="5">
    <source>
        <dbReference type="ARBA" id="ARBA00022970"/>
    </source>
</evidence>
<accession>A0ABU1FF99</accession>
<dbReference type="EMBL" id="JAVKPH010000053">
    <property type="protein sequence ID" value="MDR5655213.1"/>
    <property type="molecule type" value="Genomic_DNA"/>
</dbReference>
<keyword evidence="7 9" id="KW-0472">Membrane</keyword>
<keyword evidence="2" id="KW-0813">Transport</keyword>
<protein>
    <submittedName>
        <fullName evidence="10">Branched-chain amino acid ABC transporter permease</fullName>
    </submittedName>
</protein>
<evidence type="ECO:0000313" key="10">
    <source>
        <dbReference type="EMBL" id="MDR5655213.1"/>
    </source>
</evidence>
<dbReference type="Proteomes" id="UP001247754">
    <property type="component" value="Unassembled WGS sequence"/>
</dbReference>
<keyword evidence="11" id="KW-1185">Reference proteome</keyword>
<feature type="transmembrane region" description="Helical" evidence="9">
    <location>
        <begin position="260"/>
        <end position="281"/>
    </location>
</feature>
<keyword evidence="4 9" id="KW-0812">Transmembrane</keyword>
<dbReference type="InterPro" id="IPR001851">
    <property type="entry name" value="ABC_transp_permease"/>
</dbReference>
<sequence>MTDILATTLGLGALYAASAVSLALIWGTFGMLNLAHGAFITVGAYASLLVVRDLGMPWWTGVFAGAAGGATIGALTHILLVSRVFARPAFEINIIILTMAAATIMVDGINNLIGPATARQPFSIDGRIAFGATSIAWQTVMMIAISVALTAALTLVLRHTALGRSINAVAQEPTAARLNGIAVGRIVLKVMMISGAVAGVSGVLITHGTAVYPTVGQDPLLKALIICVIGGLGSIPGAVVAAFLLAFLETLAQYELGTKWGSPVLLIAVVAVLVLRPNGLFGTRDIARN</sequence>
<name>A0ABU1FF99_9RHOB</name>
<feature type="transmembrane region" description="Helical" evidence="9">
    <location>
        <begin position="135"/>
        <end position="157"/>
    </location>
</feature>
<keyword evidence="6 9" id="KW-1133">Transmembrane helix</keyword>
<evidence type="ECO:0000256" key="3">
    <source>
        <dbReference type="ARBA" id="ARBA00022475"/>
    </source>
</evidence>
<dbReference type="PANTHER" id="PTHR11795:SF445">
    <property type="entry name" value="AMINO ACID ABC TRANSPORTER PERMEASE PROTEIN"/>
    <property type="match status" value="1"/>
</dbReference>
<organism evidence="10 11">
    <name type="scientific">Ruixingdingia sedimenti</name>
    <dbReference type="NCBI Taxonomy" id="3073604"/>
    <lineage>
        <taxon>Bacteria</taxon>
        <taxon>Pseudomonadati</taxon>
        <taxon>Pseudomonadota</taxon>
        <taxon>Alphaproteobacteria</taxon>
        <taxon>Rhodobacterales</taxon>
        <taxon>Paracoccaceae</taxon>
        <taxon>Ruixingdingia</taxon>
    </lineage>
</organism>
<proteinExistence type="inferred from homology"/>
<dbReference type="RefSeq" id="WP_310459319.1">
    <property type="nucleotide sequence ID" value="NZ_JAVKPH010000053.1"/>
</dbReference>
<keyword evidence="3" id="KW-1003">Cell membrane</keyword>
<evidence type="ECO:0000256" key="9">
    <source>
        <dbReference type="SAM" id="Phobius"/>
    </source>
</evidence>
<evidence type="ECO:0000256" key="7">
    <source>
        <dbReference type="ARBA" id="ARBA00023136"/>
    </source>
</evidence>
<comment type="similarity">
    <text evidence="8">Belongs to the binding-protein-dependent transport system permease family. LivHM subfamily.</text>
</comment>
<feature type="transmembrane region" description="Helical" evidence="9">
    <location>
        <begin position="29"/>
        <end position="51"/>
    </location>
</feature>
<feature type="transmembrane region" description="Helical" evidence="9">
    <location>
        <begin position="58"/>
        <end position="80"/>
    </location>
</feature>
<evidence type="ECO:0000256" key="2">
    <source>
        <dbReference type="ARBA" id="ARBA00022448"/>
    </source>
</evidence>
<dbReference type="CDD" id="cd06582">
    <property type="entry name" value="TM_PBP1_LivH_like"/>
    <property type="match status" value="1"/>
</dbReference>
<gene>
    <name evidence="10" type="ORF">RGD00_21630</name>
</gene>
<evidence type="ECO:0000256" key="1">
    <source>
        <dbReference type="ARBA" id="ARBA00004651"/>
    </source>
</evidence>
<dbReference type="Pfam" id="PF02653">
    <property type="entry name" value="BPD_transp_2"/>
    <property type="match status" value="1"/>
</dbReference>
<dbReference type="InterPro" id="IPR052157">
    <property type="entry name" value="BCAA_transport_permease"/>
</dbReference>
<evidence type="ECO:0000256" key="4">
    <source>
        <dbReference type="ARBA" id="ARBA00022692"/>
    </source>
</evidence>
<dbReference type="PANTHER" id="PTHR11795">
    <property type="entry name" value="BRANCHED-CHAIN AMINO ACID TRANSPORT SYSTEM PERMEASE PROTEIN LIVH"/>
    <property type="match status" value="1"/>
</dbReference>
<feature type="transmembrane region" description="Helical" evidence="9">
    <location>
        <begin position="92"/>
        <end position="114"/>
    </location>
</feature>
<reference evidence="10 11" key="1">
    <citation type="submission" date="2023-09" db="EMBL/GenBank/DDBJ databases">
        <title>Xinfangfangia sedmenti sp. nov., isolated the sedment.</title>
        <authorList>
            <person name="Xu L."/>
        </authorList>
    </citation>
    <scope>NUCLEOTIDE SEQUENCE [LARGE SCALE GENOMIC DNA]</scope>
    <source>
        <strain evidence="10 11">LG-4</strain>
    </source>
</reference>
<evidence type="ECO:0000256" key="6">
    <source>
        <dbReference type="ARBA" id="ARBA00022989"/>
    </source>
</evidence>
<evidence type="ECO:0000313" key="11">
    <source>
        <dbReference type="Proteomes" id="UP001247754"/>
    </source>
</evidence>